<evidence type="ECO:0000313" key="2">
    <source>
        <dbReference type="EMBL" id="MDY0394115.1"/>
    </source>
</evidence>
<evidence type="ECO:0000256" key="1">
    <source>
        <dbReference type="SAM" id="MobiDB-lite"/>
    </source>
</evidence>
<evidence type="ECO:0000313" key="3">
    <source>
        <dbReference type="Proteomes" id="UP001281447"/>
    </source>
</evidence>
<dbReference type="EMBL" id="JAWDIP010000003">
    <property type="protein sequence ID" value="MDY0394115.1"/>
    <property type="molecule type" value="Genomic_DNA"/>
</dbReference>
<dbReference type="Proteomes" id="UP001281447">
    <property type="component" value="Unassembled WGS sequence"/>
</dbReference>
<feature type="compositionally biased region" description="Basic and acidic residues" evidence="1">
    <location>
        <begin position="1"/>
        <end position="33"/>
    </location>
</feature>
<keyword evidence="3" id="KW-1185">Reference proteome</keyword>
<proteinExistence type="predicted"/>
<protein>
    <submittedName>
        <fullName evidence="2">Uncharacterized protein</fullName>
    </submittedName>
</protein>
<sequence length="85" mass="9149">MKKKSDSKQPDNGDKQKKDDGPGNGDQNKDKGTPPKKGWVTARWDLMRVSLIACILVGVEGTPIWSASERILSDGSNLLSGIAVI</sequence>
<name>A0ABU5C464_9BACI</name>
<reference evidence="2 3" key="1">
    <citation type="submission" date="2023-10" db="EMBL/GenBank/DDBJ databases">
        <title>Virgibacillus halophilus 5B73C genome.</title>
        <authorList>
            <person name="Miliotis G."/>
            <person name="Sengupta P."/>
            <person name="Hameed A."/>
            <person name="Chuvochina M."/>
            <person name="Mcdonagh F."/>
            <person name="Simpson A.C."/>
            <person name="Singh N.K."/>
            <person name="Rekha P.D."/>
            <person name="Raman K."/>
            <person name="Hugenholtz P."/>
            <person name="Venkateswaran K."/>
        </authorList>
    </citation>
    <scope>NUCLEOTIDE SEQUENCE [LARGE SCALE GENOMIC DNA]</scope>
    <source>
        <strain evidence="2 3">5B73C</strain>
    </source>
</reference>
<feature type="region of interest" description="Disordered" evidence="1">
    <location>
        <begin position="1"/>
        <end position="38"/>
    </location>
</feature>
<accession>A0ABU5C464</accession>
<comment type="caution">
    <text evidence="2">The sequence shown here is derived from an EMBL/GenBank/DDBJ whole genome shotgun (WGS) entry which is preliminary data.</text>
</comment>
<organism evidence="2 3">
    <name type="scientific">Tigheibacillus halophilus</name>
    <dbReference type="NCBI Taxonomy" id="361280"/>
    <lineage>
        <taxon>Bacteria</taxon>
        <taxon>Bacillati</taxon>
        <taxon>Bacillota</taxon>
        <taxon>Bacilli</taxon>
        <taxon>Bacillales</taxon>
        <taxon>Bacillaceae</taxon>
        <taxon>Tigheibacillus</taxon>
    </lineage>
</organism>
<gene>
    <name evidence="2" type="ORF">RWE15_06015</name>
</gene>